<dbReference type="SUPFAM" id="SSF88659">
    <property type="entry name" value="Sigma3 and sigma4 domains of RNA polymerase sigma factors"/>
    <property type="match status" value="1"/>
</dbReference>
<dbReference type="GO" id="GO:0003677">
    <property type="term" value="F:DNA binding"/>
    <property type="evidence" value="ECO:0007669"/>
    <property type="project" value="UniProtKB-KW"/>
</dbReference>
<keyword evidence="4" id="KW-0175">Coiled coil</keyword>
<keyword evidence="5" id="KW-0238">DNA-binding</keyword>
<dbReference type="PANTHER" id="PTHR40083">
    <property type="entry name" value="UPF0122 PROTEIN CBO2450/CLC_2298"/>
    <property type="match status" value="1"/>
</dbReference>
<comment type="function">
    <text evidence="2 3">Might take part in the signal recognition particle (SRP) pathway. This is inferred from the conservation of its genetic proximity to ftsY/ffh. May be a regulatory protein.</text>
</comment>
<evidence type="ECO:0000256" key="4">
    <source>
        <dbReference type="SAM" id="Coils"/>
    </source>
</evidence>
<reference evidence="6" key="1">
    <citation type="journal article" date="2019" name="Int. J. Syst. Evol. Microbiol.">
        <title>The Global Catalogue of Microorganisms (GCM) 10K type strain sequencing project: providing services to taxonomists for standard genome sequencing and annotation.</title>
        <authorList>
            <consortium name="The Broad Institute Genomics Platform"/>
            <consortium name="The Broad Institute Genome Sequencing Center for Infectious Disease"/>
            <person name="Wu L."/>
            <person name="Ma J."/>
        </authorList>
    </citation>
    <scope>NUCLEOTIDE SEQUENCE [LARGE SCALE GENOMIC DNA]</scope>
    <source>
        <strain evidence="6">JCM 18657</strain>
    </source>
</reference>
<dbReference type="RefSeq" id="WP_138787826.1">
    <property type="nucleotide sequence ID" value="NZ_JBHTGQ010000002.1"/>
</dbReference>
<keyword evidence="6" id="KW-1185">Reference proteome</keyword>
<name>A0ABW2V1U3_9BACL</name>
<dbReference type="InterPro" id="IPR054831">
    <property type="entry name" value="UPF0122_fam_protein"/>
</dbReference>
<evidence type="ECO:0000313" key="6">
    <source>
        <dbReference type="Proteomes" id="UP001596528"/>
    </source>
</evidence>
<dbReference type="InterPro" id="IPR036388">
    <property type="entry name" value="WH-like_DNA-bd_sf"/>
</dbReference>
<dbReference type="InterPro" id="IPR013324">
    <property type="entry name" value="RNA_pol_sigma_r3/r4-like"/>
</dbReference>
<evidence type="ECO:0000256" key="3">
    <source>
        <dbReference type="HAMAP-Rule" id="MF_00245"/>
    </source>
</evidence>
<comment type="caution">
    <text evidence="5">The sequence shown here is derived from an EMBL/GenBank/DDBJ whole genome shotgun (WGS) entry which is preliminary data.</text>
</comment>
<dbReference type="Proteomes" id="UP001596528">
    <property type="component" value="Unassembled WGS sequence"/>
</dbReference>
<dbReference type="PANTHER" id="PTHR40083:SF1">
    <property type="entry name" value="UPF0122 PROTEIN YLXM"/>
    <property type="match status" value="1"/>
</dbReference>
<proteinExistence type="inferred from homology"/>
<organism evidence="5 6">
    <name type="scientific">Paenibacillus thermoaerophilus</name>
    <dbReference type="NCBI Taxonomy" id="1215385"/>
    <lineage>
        <taxon>Bacteria</taxon>
        <taxon>Bacillati</taxon>
        <taxon>Bacillota</taxon>
        <taxon>Bacilli</taxon>
        <taxon>Bacillales</taxon>
        <taxon>Paenibacillaceae</taxon>
        <taxon>Paenibacillus</taxon>
    </lineage>
</organism>
<dbReference type="EMBL" id="JBHTGQ010000002">
    <property type="protein sequence ID" value="MFC7748794.1"/>
    <property type="molecule type" value="Genomic_DNA"/>
</dbReference>
<protein>
    <recommendedName>
        <fullName evidence="3">UPF0122 protein ACFQWB_02385</fullName>
    </recommendedName>
</protein>
<evidence type="ECO:0000256" key="1">
    <source>
        <dbReference type="ARBA" id="ARBA00008720"/>
    </source>
</evidence>
<feature type="coiled-coil region" evidence="4">
    <location>
        <begin position="51"/>
        <end position="95"/>
    </location>
</feature>
<evidence type="ECO:0000313" key="5">
    <source>
        <dbReference type="EMBL" id="MFC7748794.1"/>
    </source>
</evidence>
<evidence type="ECO:0000256" key="2">
    <source>
        <dbReference type="ARBA" id="ARBA00024764"/>
    </source>
</evidence>
<dbReference type="Gene3D" id="1.10.10.10">
    <property type="entry name" value="Winged helix-like DNA-binding domain superfamily/Winged helix DNA-binding domain"/>
    <property type="match status" value="1"/>
</dbReference>
<comment type="similarity">
    <text evidence="1 3">Belongs to the UPF0122 family.</text>
</comment>
<gene>
    <name evidence="5" type="primary">ylxM</name>
    <name evidence="5" type="ORF">ACFQWB_02385</name>
</gene>
<dbReference type="HAMAP" id="MF_00245">
    <property type="entry name" value="UPF0122"/>
    <property type="match status" value="1"/>
</dbReference>
<dbReference type="InterPro" id="IPR007394">
    <property type="entry name" value="UPF0122"/>
</dbReference>
<dbReference type="Pfam" id="PF04297">
    <property type="entry name" value="UPF0122"/>
    <property type="match status" value="1"/>
</dbReference>
<sequence>MTEALEKTNRINLLLDFYEPLLTEKQQTVLRYYYHDNYSLGEISDLFEISRQAVFEHLKRAEQTLEDCESKLGLVEKHQARREALDALRRELEHVPGLRERLEPMLERIEQAE</sequence>
<accession>A0ABW2V1U3</accession>
<dbReference type="NCBIfam" id="NF045758">
    <property type="entry name" value="YlxM"/>
    <property type="match status" value="1"/>
</dbReference>